<dbReference type="InterPro" id="IPR019787">
    <property type="entry name" value="Znf_PHD-finger"/>
</dbReference>
<dbReference type="InterPro" id="IPR013083">
    <property type="entry name" value="Znf_RING/FYVE/PHD"/>
</dbReference>
<evidence type="ECO:0000259" key="4">
    <source>
        <dbReference type="Pfam" id="PF00628"/>
    </source>
</evidence>
<dbReference type="EMBL" id="JAAIUW010000004">
    <property type="protein sequence ID" value="KAF7834169.1"/>
    <property type="molecule type" value="Genomic_DNA"/>
</dbReference>
<dbReference type="InterPro" id="IPR053114">
    <property type="entry name" value="ATXR5/ATXR6"/>
</dbReference>
<keyword evidence="5" id="KW-0489">Methyltransferase</keyword>
<accession>A0A834WXF5</accession>
<keyword evidence="2" id="KW-0863">Zinc-finger</keyword>
<evidence type="ECO:0000256" key="3">
    <source>
        <dbReference type="ARBA" id="ARBA00022833"/>
    </source>
</evidence>
<dbReference type="AlphaFoldDB" id="A0A834WXF5"/>
<evidence type="ECO:0000256" key="1">
    <source>
        <dbReference type="ARBA" id="ARBA00022723"/>
    </source>
</evidence>
<feature type="domain" description="PHD-type" evidence="4">
    <location>
        <begin position="62"/>
        <end position="92"/>
    </location>
</feature>
<comment type="caution">
    <text evidence="5">The sequence shown here is derived from an EMBL/GenBank/DDBJ whole genome shotgun (WGS) entry which is preliminary data.</text>
</comment>
<dbReference type="Gene3D" id="2.170.270.10">
    <property type="entry name" value="SET domain"/>
    <property type="match status" value="1"/>
</dbReference>
<sequence length="340" mass="38323">MAPAPSEAAAQRLVGFCRRTQAPRHSSPPASPPPKKYKHLSEIMMKARYAVIEEDDYSDVTCEQCGSGERSEELILCDKCDKGFHMKCVRPIVSGKLLTLRIEPNLYLALYLNVGLNLISDAKKRRKRSRSLVLQKRRRRLIPFIPTEDPAQRLKQMGSLASALTALNMEFSDDLTYMTGMAPRSANQAMFENGGMQVLSKEDTETLEHCRAMCRRGEWPPLMVVFDSCEGYTVQADGPIKDLTVIAEYTGDVDFIKNREHDDCDSMMTLLLATDSSKSLVVCPDKRGNIARFINGINNHTQQFIVICDVELAQSCGLEMIRVAQENFLHLAHVSRYELR</sequence>
<dbReference type="GO" id="GO:0008168">
    <property type="term" value="F:methyltransferase activity"/>
    <property type="evidence" value="ECO:0007669"/>
    <property type="project" value="UniProtKB-KW"/>
</dbReference>
<keyword evidence="1" id="KW-0479">Metal-binding</keyword>
<dbReference type="PANTHER" id="PTHR48458">
    <property type="entry name" value="SET DOMAIN-CONTAINING PROTEIN"/>
    <property type="match status" value="1"/>
</dbReference>
<dbReference type="SUPFAM" id="SSF57903">
    <property type="entry name" value="FYVE/PHD zinc finger"/>
    <property type="match status" value="1"/>
</dbReference>
<dbReference type="GO" id="GO:0008270">
    <property type="term" value="F:zinc ion binding"/>
    <property type="evidence" value="ECO:0007669"/>
    <property type="project" value="UniProtKB-KW"/>
</dbReference>
<dbReference type="InterPro" id="IPR046341">
    <property type="entry name" value="SET_dom_sf"/>
</dbReference>
<dbReference type="GO" id="GO:0032259">
    <property type="term" value="P:methylation"/>
    <property type="evidence" value="ECO:0007669"/>
    <property type="project" value="UniProtKB-KW"/>
</dbReference>
<keyword evidence="3" id="KW-0862">Zinc</keyword>
<gene>
    <name evidence="5" type="ORF">G2W53_009028</name>
</gene>
<keyword evidence="6" id="KW-1185">Reference proteome</keyword>
<evidence type="ECO:0000256" key="2">
    <source>
        <dbReference type="ARBA" id="ARBA00022771"/>
    </source>
</evidence>
<dbReference type="InterPro" id="IPR011011">
    <property type="entry name" value="Znf_FYVE_PHD"/>
</dbReference>
<dbReference type="Pfam" id="PF00628">
    <property type="entry name" value="PHD"/>
    <property type="match status" value="1"/>
</dbReference>
<dbReference type="SUPFAM" id="SSF82199">
    <property type="entry name" value="SET domain"/>
    <property type="match status" value="1"/>
</dbReference>
<evidence type="ECO:0000313" key="5">
    <source>
        <dbReference type="EMBL" id="KAF7834169.1"/>
    </source>
</evidence>
<organism evidence="5 6">
    <name type="scientific">Senna tora</name>
    <dbReference type="NCBI Taxonomy" id="362788"/>
    <lineage>
        <taxon>Eukaryota</taxon>
        <taxon>Viridiplantae</taxon>
        <taxon>Streptophyta</taxon>
        <taxon>Embryophyta</taxon>
        <taxon>Tracheophyta</taxon>
        <taxon>Spermatophyta</taxon>
        <taxon>Magnoliopsida</taxon>
        <taxon>eudicotyledons</taxon>
        <taxon>Gunneridae</taxon>
        <taxon>Pentapetalae</taxon>
        <taxon>rosids</taxon>
        <taxon>fabids</taxon>
        <taxon>Fabales</taxon>
        <taxon>Fabaceae</taxon>
        <taxon>Caesalpinioideae</taxon>
        <taxon>Cassia clade</taxon>
        <taxon>Senna</taxon>
    </lineage>
</organism>
<reference evidence="5" key="1">
    <citation type="submission" date="2020-09" db="EMBL/GenBank/DDBJ databases">
        <title>Genome-Enabled Discovery of Anthraquinone Biosynthesis in Senna tora.</title>
        <authorList>
            <person name="Kang S.-H."/>
            <person name="Pandey R.P."/>
            <person name="Lee C.-M."/>
            <person name="Sim J.-S."/>
            <person name="Jeong J.-T."/>
            <person name="Choi B.-S."/>
            <person name="Jung M."/>
            <person name="Ginzburg D."/>
            <person name="Zhao K."/>
            <person name="Won S.Y."/>
            <person name="Oh T.-J."/>
            <person name="Yu Y."/>
            <person name="Kim N.-H."/>
            <person name="Lee O.R."/>
            <person name="Lee T.-H."/>
            <person name="Bashyal P."/>
            <person name="Kim T.-S."/>
            <person name="Lee W.-H."/>
            <person name="Kawkins C."/>
            <person name="Kim C.-K."/>
            <person name="Kim J.S."/>
            <person name="Ahn B.O."/>
            <person name="Rhee S.Y."/>
            <person name="Sohng J.K."/>
        </authorList>
    </citation>
    <scope>NUCLEOTIDE SEQUENCE</scope>
    <source>
        <tissue evidence="5">Leaf</tissue>
    </source>
</reference>
<name>A0A834WXF5_9FABA</name>
<dbReference type="OrthoDB" id="336088at2759"/>
<dbReference type="Gene3D" id="3.30.40.10">
    <property type="entry name" value="Zinc/RING finger domain, C3HC4 (zinc finger)"/>
    <property type="match status" value="1"/>
</dbReference>
<dbReference type="PANTHER" id="PTHR48458:SF1">
    <property type="entry name" value="SET DOMAIN-CONTAINING PROTEIN"/>
    <property type="match status" value="1"/>
</dbReference>
<keyword evidence="5" id="KW-0808">Transferase</keyword>
<evidence type="ECO:0000313" key="6">
    <source>
        <dbReference type="Proteomes" id="UP000634136"/>
    </source>
</evidence>
<proteinExistence type="predicted"/>
<protein>
    <submittedName>
        <fullName evidence="5">Putative Histone-lysine N-methyltransferase ATXR5</fullName>
    </submittedName>
</protein>
<dbReference type="Proteomes" id="UP000634136">
    <property type="component" value="Unassembled WGS sequence"/>
</dbReference>